<keyword evidence="2" id="KW-1185">Reference proteome</keyword>
<gene>
    <name evidence="1" type="ORF">EHQ52_19975</name>
</gene>
<organism evidence="1 2">
    <name type="scientific">Leptospira koniambonensis</name>
    <dbReference type="NCBI Taxonomy" id="2484950"/>
    <lineage>
        <taxon>Bacteria</taxon>
        <taxon>Pseudomonadati</taxon>
        <taxon>Spirochaetota</taxon>
        <taxon>Spirochaetia</taxon>
        <taxon>Leptospirales</taxon>
        <taxon>Leptospiraceae</taxon>
        <taxon>Leptospira</taxon>
    </lineage>
</organism>
<evidence type="ECO:0000313" key="2">
    <source>
        <dbReference type="Proteomes" id="UP000297871"/>
    </source>
</evidence>
<proteinExistence type="predicted"/>
<dbReference type="EMBL" id="RQFY01000012">
    <property type="protein sequence ID" value="TGL28567.1"/>
    <property type="molecule type" value="Genomic_DNA"/>
</dbReference>
<dbReference type="Proteomes" id="UP000297871">
    <property type="component" value="Unassembled WGS sequence"/>
</dbReference>
<dbReference type="OrthoDB" id="326148at2"/>
<dbReference type="PROSITE" id="PS51257">
    <property type="entry name" value="PROKAR_LIPOPROTEIN"/>
    <property type="match status" value="1"/>
</dbReference>
<accession>A0A4V3JMW4</accession>
<comment type="caution">
    <text evidence="1">The sequence shown here is derived from an EMBL/GenBank/DDBJ whole genome shotgun (WGS) entry which is preliminary data.</text>
</comment>
<reference evidence="1" key="1">
    <citation type="journal article" date="2019" name="PLoS Negl. Trop. Dis.">
        <title>Revisiting the worldwide diversity of Leptospira species in the environment.</title>
        <authorList>
            <person name="Vincent A.T."/>
            <person name="Schiettekatte O."/>
            <person name="Bourhy P."/>
            <person name="Veyrier F.J."/>
            <person name="Picardeau M."/>
        </authorList>
    </citation>
    <scope>NUCLEOTIDE SEQUENCE [LARGE SCALE GENOMIC DNA]</scope>
    <source>
        <strain evidence="1">201800265</strain>
    </source>
</reference>
<protein>
    <recommendedName>
        <fullName evidence="3">Lipoprotein</fullName>
    </recommendedName>
</protein>
<evidence type="ECO:0000313" key="1">
    <source>
        <dbReference type="EMBL" id="TGL28567.1"/>
    </source>
</evidence>
<dbReference type="AlphaFoldDB" id="A0A4V3JMW4"/>
<evidence type="ECO:0008006" key="3">
    <source>
        <dbReference type="Google" id="ProtNLM"/>
    </source>
</evidence>
<name>A0A4V3JMW4_9LEPT</name>
<sequence>MSKHFSKLHPILTIILFSVISFYACSAPSIYGNFTPTNTMFQKTPILPEQVIIYTESLPLGIRKGYSGFFEVENKYKNKIEIVGKIDVDLRYGAINRPGSGPIPYFLRPEEEDGLGRYCRGFPLVVLPLPVFNILNPLAWPCADAKNFADDSPESIAYRNKLREEWIRKLASENGAEIVFMFEAREGYSVHTSTSTNYDKKTSYQSTSINPRIEWHIFAVKVLDKNYLKMK</sequence>
<dbReference type="RefSeq" id="WP_135617135.1">
    <property type="nucleotide sequence ID" value="NZ_JBNURZ010000004.1"/>
</dbReference>